<evidence type="ECO:0000313" key="2">
    <source>
        <dbReference type="EMBL" id="JAG32530.1"/>
    </source>
</evidence>
<dbReference type="GO" id="GO:0016787">
    <property type="term" value="F:hydrolase activity"/>
    <property type="evidence" value="ECO:0007669"/>
    <property type="project" value="InterPro"/>
</dbReference>
<dbReference type="Pfam" id="PF00149">
    <property type="entry name" value="Metallophos"/>
    <property type="match status" value="1"/>
</dbReference>
<accession>A0A0A9YSJ8</accession>
<dbReference type="InterPro" id="IPR004843">
    <property type="entry name" value="Calcineurin-like_PHP"/>
</dbReference>
<name>A0A0A9YSJ8_LYGHE</name>
<dbReference type="InterPro" id="IPR051918">
    <property type="entry name" value="STPP_CPPED1"/>
</dbReference>
<dbReference type="InterPro" id="IPR029052">
    <property type="entry name" value="Metallo-depent_PP-like"/>
</dbReference>
<dbReference type="PANTHER" id="PTHR43143">
    <property type="entry name" value="METALLOPHOSPHOESTERASE, CALCINEURIN SUPERFAMILY"/>
    <property type="match status" value="1"/>
</dbReference>
<sequence length="295" mass="33121">MADVYKADNKRIDDPIKLHQENDGSVEPFTFVVGADPQFGLIARYIEKRQPVDWAKEIALFKGCIEKINKLEPKPKFFAIMGDMCDSPPIGGEEFETRKKQEEDFFSVVGNLDEDIALVTVSGNHDVHDVPTPSSIERYRNSWGKDFFDFVVGGVHFIVINSQYYVNSSEVSCLATEQEEWLDERLLQPKRSAIGPVIFMHTPPFVSDPDEPDTYFSLVKAQREKLLDRFVQAGVKYVFCGHLHKNGGGKYKDLEVITTTAIGGQLGPDKSGFRVVSVLPGKGNLDVTFHTIQDS</sequence>
<reference evidence="2" key="2">
    <citation type="submission" date="2014-07" db="EMBL/GenBank/DDBJ databases">
        <authorList>
            <person name="Hull J."/>
        </authorList>
    </citation>
    <scope>NUCLEOTIDE SEQUENCE</scope>
</reference>
<evidence type="ECO:0000259" key="1">
    <source>
        <dbReference type="Pfam" id="PF00149"/>
    </source>
</evidence>
<reference evidence="2" key="1">
    <citation type="journal article" date="2014" name="PLoS ONE">
        <title>Transcriptome-Based Identification of ABC Transporters in the Western Tarnished Plant Bug Lygus hesperus.</title>
        <authorList>
            <person name="Hull J.J."/>
            <person name="Chaney K."/>
            <person name="Geib S.M."/>
            <person name="Fabrick J.A."/>
            <person name="Brent C.S."/>
            <person name="Walsh D."/>
            <person name="Lavine L.C."/>
        </authorList>
    </citation>
    <scope>NUCLEOTIDE SEQUENCE</scope>
</reference>
<gene>
    <name evidence="2" type="primary">CPPED1</name>
    <name evidence="2" type="ORF">CM83_40260</name>
</gene>
<feature type="domain" description="Calcineurin-like phosphoesterase" evidence="1">
    <location>
        <begin position="66"/>
        <end position="245"/>
    </location>
</feature>
<dbReference type="SUPFAM" id="SSF56300">
    <property type="entry name" value="Metallo-dependent phosphatases"/>
    <property type="match status" value="1"/>
</dbReference>
<dbReference type="EMBL" id="GBHO01011074">
    <property type="protein sequence ID" value="JAG32530.1"/>
    <property type="molecule type" value="Transcribed_RNA"/>
</dbReference>
<dbReference type="PANTHER" id="PTHR43143:SF1">
    <property type="entry name" value="SERINE_THREONINE-PROTEIN PHOSPHATASE CPPED1"/>
    <property type="match status" value="1"/>
</dbReference>
<protein>
    <submittedName>
        <fullName evidence="2">Calcineurin-like phosphoesterase domain-containing protein 1</fullName>
    </submittedName>
</protein>
<dbReference type="Gene3D" id="3.60.21.10">
    <property type="match status" value="1"/>
</dbReference>
<dbReference type="AlphaFoldDB" id="A0A0A9YSJ8"/>
<organism evidence="2">
    <name type="scientific">Lygus hesperus</name>
    <name type="common">Western plant bug</name>
    <dbReference type="NCBI Taxonomy" id="30085"/>
    <lineage>
        <taxon>Eukaryota</taxon>
        <taxon>Metazoa</taxon>
        <taxon>Ecdysozoa</taxon>
        <taxon>Arthropoda</taxon>
        <taxon>Hexapoda</taxon>
        <taxon>Insecta</taxon>
        <taxon>Pterygota</taxon>
        <taxon>Neoptera</taxon>
        <taxon>Paraneoptera</taxon>
        <taxon>Hemiptera</taxon>
        <taxon>Heteroptera</taxon>
        <taxon>Panheteroptera</taxon>
        <taxon>Cimicomorpha</taxon>
        <taxon>Miridae</taxon>
        <taxon>Mirini</taxon>
        <taxon>Lygus</taxon>
    </lineage>
</organism>
<proteinExistence type="predicted"/>